<evidence type="ECO:0000313" key="2">
    <source>
        <dbReference type="EMBL" id="AUX25003.1"/>
    </source>
</evidence>
<dbReference type="PROSITE" id="PS51257">
    <property type="entry name" value="PROKAR_LIPOPROTEIN"/>
    <property type="match status" value="1"/>
</dbReference>
<sequence>MKLARFSLSAVFVVMVMQVLVTAGAGGCGDCGQACEAESECPPYFVVCSNGIDGDAQGCSSAGCCWEGAELCENLCDAYDADVVHCSPSDE</sequence>
<gene>
    <name evidence="2" type="ORF">SOCEGT47_055440</name>
</gene>
<feature type="signal peptide" evidence="1">
    <location>
        <begin position="1"/>
        <end position="25"/>
    </location>
</feature>
<feature type="chain" id="PRO_5020431691" description="Secreted protein" evidence="1">
    <location>
        <begin position="26"/>
        <end position="91"/>
    </location>
</feature>
<proteinExistence type="predicted"/>
<dbReference type="EMBL" id="CP012670">
    <property type="protein sequence ID" value="AUX25003.1"/>
    <property type="molecule type" value="Genomic_DNA"/>
</dbReference>
<dbReference type="Proteomes" id="UP000295781">
    <property type="component" value="Chromosome"/>
</dbReference>
<evidence type="ECO:0008006" key="4">
    <source>
        <dbReference type="Google" id="ProtNLM"/>
    </source>
</evidence>
<reference evidence="2 3" key="1">
    <citation type="submission" date="2015-09" db="EMBL/GenBank/DDBJ databases">
        <title>Sorangium comparison.</title>
        <authorList>
            <person name="Zaburannyi N."/>
            <person name="Bunk B."/>
            <person name="Overmann J."/>
            <person name="Mueller R."/>
        </authorList>
    </citation>
    <scope>NUCLEOTIDE SEQUENCE [LARGE SCALE GENOMIC DNA]</scope>
    <source>
        <strain evidence="2 3">So ceGT47</strain>
    </source>
</reference>
<protein>
    <recommendedName>
        <fullName evidence="4">Secreted protein</fullName>
    </recommendedName>
</protein>
<dbReference type="AlphaFoldDB" id="A0A4P2Q7L3"/>
<keyword evidence="1" id="KW-0732">Signal</keyword>
<evidence type="ECO:0000256" key="1">
    <source>
        <dbReference type="SAM" id="SignalP"/>
    </source>
</evidence>
<organism evidence="2 3">
    <name type="scientific">Sorangium cellulosum</name>
    <name type="common">Polyangium cellulosum</name>
    <dbReference type="NCBI Taxonomy" id="56"/>
    <lineage>
        <taxon>Bacteria</taxon>
        <taxon>Pseudomonadati</taxon>
        <taxon>Myxococcota</taxon>
        <taxon>Polyangia</taxon>
        <taxon>Polyangiales</taxon>
        <taxon>Polyangiaceae</taxon>
        <taxon>Sorangium</taxon>
    </lineage>
</organism>
<evidence type="ECO:0000313" key="3">
    <source>
        <dbReference type="Proteomes" id="UP000295781"/>
    </source>
</evidence>
<name>A0A4P2Q7L3_SORCE</name>
<accession>A0A4P2Q7L3</accession>